<sequence>STLGAKYLLGYLGAGIGSDILRDPASAAGAPEYLRATVDPSPISAGLTRLELLGSATAWTVAPGAVLARAPQAAIRIQALAAPVAVARQVGPGLIVAAGDTSAWLDPDISRADNAEFFERLLTF</sequence>
<reference evidence="1 2" key="1">
    <citation type="submission" date="2019-03" db="EMBL/GenBank/DDBJ databases">
        <title>Lake Tanganyika Metagenome-Assembled Genomes (MAGs).</title>
        <authorList>
            <person name="Tran P."/>
        </authorList>
    </citation>
    <scope>NUCLEOTIDE SEQUENCE [LARGE SCALE GENOMIC DNA]</scope>
    <source>
        <strain evidence="1">K_DeepCast_65m_m2_236</strain>
    </source>
</reference>
<evidence type="ECO:0000313" key="2">
    <source>
        <dbReference type="Proteomes" id="UP000703893"/>
    </source>
</evidence>
<dbReference type="AlphaFoldDB" id="A0A938BNN1"/>
<proteinExistence type="predicted"/>
<evidence type="ECO:0000313" key="1">
    <source>
        <dbReference type="EMBL" id="MBM3275359.1"/>
    </source>
</evidence>
<comment type="caution">
    <text evidence="1">The sequence shown here is derived from an EMBL/GenBank/DDBJ whole genome shotgun (WGS) entry which is preliminary data.</text>
</comment>
<name>A0A938BNN1_9BACT</name>
<organism evidence="1 2">
    <name type="scientific">Candidatus Tanganyikabacteria bacterium</name>
    <dbReference type="NCBI Taxonomy" id="2961651"/>
    <lineage>
        <taxon>Bacteria</taxon>
        <taxon>Bacillati</taxon>
        <taxon>Candidatus Sericytochromatia</taxon>
        <taxon>Candidatus Tanganyikabacteria</taxon>
    </lineage>
</organism>
<gene>
    <name evidence="1" type="ORF">FJZ00_09410</name>
</gene>
<accession>A0A938BNN1</accession>
<protein>
    <submittedName>
        <fullName evidence="1">Uncharacterized protein</fullName>
    </submittedName>
</protein>
<dbReference type="Proteomes" id="UP000703893">
    <property type="component" value="Unassembled WGS sequence"/>
</dbReference>
<feature type="non-terminal residue" evidence="1">
    <location>
        <position position="1"/>
    </location>
</feature>
<dbReference type="EMBL" id="VGJX01000544">
    <property type="protein sequence ID" value="MBM3275359.1"/>
    <property type="molecule type" value="Genomic_DNA"/>
</dbReference>